<dbReference type="SUPFAM" id="SSF53335">
    <property type="entry name" value="S-adenosyl-L-methionine-dependent methyltransferases"/>
    <property type="match status" value="1"/>
</dbReference>
<keyword evidence="5 6" id="KW-0694">RNA-binding</keyword>
<feature type="binding site" evidence="6">
    <location>
        <position position="139"/>
    </location>
    <ligand>
        <name>S-adenosyl-L-methionine</name>
        <dbReference type="ChEBI" id="CHEBI:59789"/>
    </ligand>
</feature>
<dbReference type="Proteomes" id="UP001314263">
    <property type="component" value="Unassembled WGS sequence"/>
</dbReference>
<dbReference type="GO" id="GO:0000179">
    <property type="term" value="F:rRNA (adenine-N6,N6-)-dimethyltransferase activity"/>
    <property type="evidence" value="ECO:0007669"/>
    <property type="project" value="UniProtKB-UniRule"/>
</dbReference>
<dbReference type="GO" id="GO:0003723">
    <property type="term" value="F:RNA binding"/>
    <property type="evidence" value="ECO:0007669"/>
    <property type="project" value="UniProtKB-UniRule"/>
</dbReference>
<dbReference type="NCBIfam" id="TIGR00755">
    <property type="entry name" value="ksgA"/>
    <property type="match status" value="1"/>
</dbReference>
<comment type="caution">
    <text evidence="9">The sequence shown here is derived from an EMBL/GenBank/DDBJ whole genome shotgun (WGS) entry which is preliminary data.</text>
</comment>
<feature type="binding site" evidence="6">
    <location>
        <position position="39"/>
    </location>
    <ligand>
        <name>S-adenosyl-L-methionine</name>
        <dbReference type="ChEBI" id="CHEBI:59789"/>
    </ligand>
</feature>
<sequence>MFVSTNIGSYLATGSGLQTAVLNELRRLGVRPKKSLGQNFLVSESVLSDILDVACIEAGDHVVEIGPGLGVLTERLVRKGASVLAIEKDDTFARHLKDAFAHVPAVTVLHSDILMLRSLLQVLKTFKPAHGAKLKVVSNIPYNITSDLLSVLLPMRGALQSIHLLLEAGAAERLTQAQPGDKDYRAMSVIVQLYSQARTCFGVSRSAFHPVPGVDSAVAEFILHDQLDERLLEHEAAFVAFINGAFSMKRKTLANNLKRTFPQPDIEKCFDNSALSPLVRAESLDLDTFVALFGCFQARSS</sequence>
<dbReference type="InterPro" id="IPR020596">
    <property type="entry name" value="rRNA_Ade_Mease_Trfase_CS"/>
</dbReference>
<comment type="similarity">
    <text evidence="6 7">Belongs to the class I-like SAM-binding methyltransferase superfamily. rRNA adenine N(6)-methyltransferase family.</text>
</comment>
<accession>A0AAV1I8H3</accession>
<dbReference type="PROSITE" id="PS01131">
    <property type="entry name" value="RRNA_A_DIMETH"/>
    <property type="match status" value="1"/>
</dbReference>
<evidence type="ECO:0000256" key="1">
    <source>
        <dbReference type="ARBA" id="ARBA00022552"/>
    </source>
</evidence>
<dbReference type="InterPro" id="IPR001737">
    <property type="entry name" value="KsgA/Erm"/>
</dbReference>
<keyword evidence="1 7" id="KW-0698">rRNA processing</keyword>
<evidence type="ECO:0000256" key="4">
    <source>
        <dbReference type="ARBA" id="ARBA00022691"/>
    </source>
</evidence>
<dbReference type="InterPro" id="IPR020598">
    <property type="entry name" value="rRNA_Ade_methylase_Trfase_N"/>
</dbReference>
<dbReference type="PROSITE" id="PS51689">
    <property type="entry name" value="SAM_RNA_A_N6_MT"/>
    <property type="match status" value="1"/>
</dbReference>
<evidence type="ECO:0000259" key="8">
    <source>
        <dbReference type="SMART" id="SM00650"/>
    </source>
</evidence>
<dbReference type="CDD" id="cd02440">
    <property type="entry name" value="AdoMet_MTases"/>
    <property type="match status" value="1"/>
</dbReference>
<evidence type="ECO:0000256" key="6">
    <source>
        <dbReference type="PROSITE-ProRule" id="PRU01026"/>
    </source>
</evidence>
<keyword evidence="4 6" id="KW-0949">S-adenosyl-L-methionine</keyword>
<dbReference type="InterPro" id="IPR011530">
    <property type="entry name" value="rRNA_adenine_dimethylase"/>
</dbReference>
<evidence type="ECO:0000256" key="5">
    <source>
        <dbReference type="ARBA" id="ARBA00022884"/>
    </source>
</evidence>
<dbReference type="Gene3D" id="3.40.50.150">
    <property type="entry name" value="Vaccinia Virus protein VP39"/>
    <property type="match status" value="1"/>
</dbReference>
<dbReference type="InterPro" id="IPR029063">
    <property type="entry name" value="SAM-dependent_MTases_sf"/>
</dbReference>
<dbReference type="EMBL" id="CAUYUE010000006">
    <property type="protein sequence ID" value="CAK0781638.1"/>
    <property type="molecule type" value="Genomic_DNA"/>
</dbReference>
<evidence type="ECO:0000313" key="9">
    <source>
        <dbReference type="EMBL" id="CAK0781638.1"/>
    </source>
</evidence>
<reference evidence="9 10" key="1">
    <citation type="submission" date="2023-10" db="EMBL/GenBank/DDBJ databases">
        <authorList>
            <person name="Maclean D."/>
            <person name="Macfadyen A."/>
        </authorList>
    </citation>
    <scope>NUCLEOTIDE SEQUENCE [LARGE SCALE GENOMIC DNA]</scope>
</reference>
<feature type="domain" description="Ribosomal RNA adenine methylase transferase N-terminal" evidence="8">
    <location>
        <begin position="46"/>
        <end position="225"/>
    </location>
</feature>
<protein>
    <recommendedName>
        <fullName evidence="7">rRNA adenine N(6)-methyltransferase</fullName>
        <ecNumber evidence="7">2.1.1.-</ecNumber>
    </recommendedName>
</protein>
<feature type="binding site" evidence="6">
    <location>
        <position position="66"/>
    </location>
    <ligand>
        <name>S-adenosyl-L-methionine</name>
        <dbReference type="ChEBI" id="CHEBI:59789"/>
    </ligand>
</feature>
<dbReference type="EC" id="2.1.1.-" evidence="7"/>
<evidence type="ECO:0000313" key="10">
    <source>
        <dbReference type="Proteomes" id="UP001314263"/>
    </source>
</evidence>
<gene>
    <name evidence="9" type="ORF">CVIRNUC_005432</name>
</gene>
<evidence type="ECO:0000256" key="2">
    <source>
        <dbReference type="ARBA" id="ARBA00022603"/>
    </source>
</evidence>
<evidence type="ECO:0000256" key="7">
    <source>
        <dbReference type="RuleBase" id="RU362106"/>
    </source>
</evidence>
<feature type="binding site" evidence="6">
    <location>
        <position position="41"/>
    </location>
    <ligand>
        <name>S-adenosyl-L-methionine</name>
        <dbReference type="ChEBI" id="CHEBI:59789"/>
    </ligand>
</feature>
<keyword evidence="10" id="KW-1185">Reference proteome</keyword>
<dbReference type="AlphaFoldDB" id="A0AAV1I8H3"/>
<dbReference type="PANTHER" id="PTHR11727">
    <property type="entry name" value="DIMETHYLADENOSINE TRANSFERASE"/>
    <property type="match status" value="1"/>
</dbReference>
<dbReference type="Gene3D" id="1.10.8.100">
    <property type="entry name" value="Ribosomal RNA adenine dimethylase-like, domain 2"/>
    <property type="match status" value="1"/>
</dbReference>
<dbReference type="PANTHER" id="PTHR11727:SF27">
    <property type="entry name" value="RIBOSOMAL RNA SMALL SUBUNIT METHYLTRANSFERASE, CHLOROPLASTIC"/>
    <property type="match status" value="1"/>
</dbReference>
<feature type="binding site" evidence="6">
    <location>
        <position position="112"/>
    </location>
    <ligand>
        <name>S-adenosyl-L-methionine</name>
        <dbReference type="ChEBI" id="CHEBI:59789"/>
    </ligand>
</feature>
<dbReference type="InterPro" id="IPR023165">
    <property type="entry name" value="rRNA_Ade_diMease-like_C"/>
</dbReference>
<evidence type="ECO:0000256" key="3">
    <source>
        <dbReference type="ARBA" id="ARBA00022679"/>
    </source>
</evidence>
<feature type="binding site" evidence="6">
    <location>
        <position position="87"/>
    </location>
    <ligand>
        <name>S-adenosyl-L-methionine</name>
        <dbReference type="ChEBI" id="CHEBI:59789"/>
    </ligand>
</feature>
<keyword evidence="3 6" id="KW-0808">Transferase</keyword>
<keyword evidence="2 6" id="KW-0489">Methyltransferase</keyword>
<dbReference type="Pfam" id="PF00398">
    <property type="entry name" value="RrnaAD"/>
    <property type="match status" value="1"/>
</dbReference>
<name>A0AAV1I8H3_9CHLO</name>
<organism evidence="9 10">
    <name type="scientific">Coccomyxa viridis</name>
    <dbReference type="NCBI Taxonomy" id="1274662"/>
    <lineage>
        <taxon>Eukaryota</taxon>
        <taxon>Viridiplantae</taxon>
        <taxon>Chlorophyta</taxon>
        <taxon>core chlorophytes</taxon>
        <taxon>Trebouxiophyceae</taxon>
        <taxon>Trebouxiophyceae incertae sedis</taxon>
        <taxon>Coccomyxaceae</taxon>
        <taxon>Coccomyxa</taxon>
    </lineage>
</organism>
<dbReference type="SMART" id="SM00650">
    <property type="entry name" value="rADc"/>
    <property type="match status" value="1"/>
</dbReference>
<proteinExistence type="inferred from homology"/>